<proteinExistence type="predicted"/>
<evidence type="ECO:0000313" key="1">
    <source>
        <dbReference type="EMBL" id="DAD88957.1"/>
    </source>
</evidence>
<accession>A0A8S5N2R3</accession>
<protein>
    <submittedName>
        <fullName evidence="1">Uncharacterized protein</fullName>
    </submittedName>
</protein>
<reference evidence="1" key="1">
    <citation type="journal article" date="2021" name="Proc. Natl. Acad. Sci. U.S.A.">
        <title>A Catalog of Tens of Thousands of Viruses from Human Metagenomes Reveals Hidden Associations with Chronic Diseases.</title>
        <authorList>
            <person name="Tisza M.J."/>
            <person name="Buck C.B."/>
        </authorList>
    </citation>
    <scope>NUCLEOTIDE SEQUENCE</scope>
    <source>
        <strain evidence="1">CtpiG4</strain>
    </source>
</reference>
<organism evidence="1">
    <name type="scientific">Myoviridae sp. ctpiG4</name>
    <dbReference type="NCBI Taxonomy" id="2826698"/>
    <lineage>
        <taxon>Viruses</taxon>
        <taxon>Duplodnaviria</taxon>
        <taxon>Heunggongvirae</taxon>
        <taxon>Uroviricota</taxon>
        <taxon>Caudoviricetes</taxon>
    </lineage>
</organism>
<dbReference type="EMBL" id="BK015050">
    <property type="protein sequence ID" value="DAD88957.1"/>
    <property type="molecule type" value="Genomic_DNA"/>
</dbReference>
<sequence length="357" mass="39188">MATSNARIQFSTADEKTWKYINPMLREGELVITKKPSGKYRLYVGGTGGSKFNDSILVWDEEEAENLANKAASNANLAESHATSAGMSANAAETSEINARSSEQAAAASAATVSYATQEEVNLGIESRKIVSPKTLGTLLNLLQRNTSYKVGDIVYSSKLPSWAYLECTQAGTTAATEPNLSTISGIEVNDGSAKFRIVDKRMKARATGIVNKKFLGDIGFVTQHIGTVVAEIVGYTEEGYRRVKFTVQCSCIDIGTNITEFRWLNFYNNSIGIATAYFDKYPQSKFVKHELLTYPMMYCDVLTKEEKGYGAYVELSGGFVNLSRMYTADGKIGIYPNSMLKTGSCMFEFISDFTNE</sequence>
<name>A0A8S5N2R3_9CAUD</name>